<dbReference type="RefSeq" id="WP_306256075.1">
    <property type="nucleotide sequence ID" value="NZ_JAUFSA010000007.1"/>
</dbReference>
<organism evidence="2 3">
    <name type="scientific">Mycobacterium paragordonae</name>
    <dbReference type="NCBI Taxonomy" id="1389713"/>
    <lineage>
        <taxon>Bacteria</taxon>
        <taxon>Bacillati</taxon>
        <taxon>Actinomycetota</taxon>
        <taxon>Actinomycetes</taxon>
        <taxon>Mycobacteriales</taxon>
        <taxon>Mycobacteriaceae</taxon>
        <taxon>Mycobacterium</taxon>
    </lineage>
</organism>
<feature type="compositionally biased region" description="Basic and acidic residues" evidence="1">
    <location>
        <begin position="80"/>
        <end position="90"/>
    </location>
</feature>
<evidence type="ECO:0000256" key="1">
    <source>
        <dbReference type="SAM" id="MobiDB-lite"/>
    </source>
</evidence>
<sequence length="101" mass="11281">MATATENVADRRQRQQIRDAMDRLIAGTAVHSDGKLTIKSLAEEAPVKRWVLTHRHTDLQDEFRARIADTTGNQPPAPRKLHDAHAEATEKFQNSAPSSLD</sequence>
<feature type="compositionally biased region" description="Polar residues" evidence="1">
    <location>
        <begin position="91"/>
        <end position="101"/>
    </location>
</feature>
<protein>
    <submittedName>
        <fullName evidence="2">Uncharacterized protein</fullName>
    </submittedName>
</protein>
<accession>A0AAJ1SGA3</accession>
<dbReference type="AlphaFoldDB" id="A0AAJ1SGA3"/>
<name>A0AAJ1SGA3_9MYCO</name>
<gene>
    <name evidence="2" type="ORF">QXL92_33515</name>
</gene>
<evidence type="ECO:0000313" key="2">
    <source>
        <dbReference type="EMBL" id="MDP7739647.1"/>
    </source>
</evidence>
<comment type="caution">
    <text evidence="2">The sequence shown here is derived from an EMBL/GenBank/DDBJ whole genome shotgun (WGS) entry which is preliminary data.</text>
</comment>
<dbReference type="Proteomes" id="UP001229081">
    <property type="component" value="Unassembled WGS sequence"/>
</dbReference>
<reference evidence="2" key="1">
    <citation type="submission" date="2023-06" db="EMBL/GenBank/DDBJ databases">
        <title>Identification of two novel mycobacterium reveal diversities and complexities of Mycobacterium gordonae clade.</title>
        <authorList>
            <person name="Matsumoto Y."/>
            <person name="Nakamura S."/>
            <person name="Motooka D."/>
            <person name="Fukushima K."/>
        </authorList>
    </citation>
    <scope>NUCLEOTIDE SEQUENCE</scope>
    <source>
        <strain evidence="2">TY812</strain>
    </source>
</reference>
<feature type="region of interest" description="Disordered" evidence="1">
    <location>
        <begin position="69"/>
        <end position="101"/>
    </location>
</feature>
<proteinExistence type="predicted"/>
<evidence type="ECO:0000313" key="3">
    <source>
        <dbReference type="Proteomes" id="UP001229081"/>
    </source>
</evidence>
<dbReference type="EMBL" id="JAUFSA010000007">
    <property type="protein sequence ID" value="MDP7739647.1"/>
    <property type="molecule type" value="Genomic_DNA"/>
</dbReference>